<dbReference type="CDD" id="cd21037">
    <property type="entry name" value="MLKL_NTD"/>
    <property type="match status" value="1"/>
</dbReference>
<dbReference type="Pfam" id="PF19584">
    <property type="entry name" value="MCAfunc"/>
    <property type="match status" value="1"/>
</dbReference>
<evidence type="ECO:0000259" key="1">
    <source>
        <dbReference type="Pfam" id="PF19584"/>
    </source>
</evidence>
<dbReference type="Proteomes" id="UP000007015">
    <property type="component" value="Chromosome 9"/>
</dbReference>
<feature type="domain" description="MCAfunc" evidence="1">
    <location>
        <begin position="27"/>
        <end position="154"/>
    </location>
</feature>
<sequence>MAASSSWDRLGQAASVMQVTGVDAFGLVAMIVQAAHTARRNRDLCRQLAQHVQIVGGLLRKLQIPELRRHPETRRPLEQLDDALLRAYKLVRSCSQCQKQNAGQLYGIINGPAVACKLRAMQEEIDRYIQLIPMITLVAAVVVARGTEEVHEDVTNSSALITPPVDDSALAGRPVSSLREVTEFLALEDEDLPSTGCLKD</sequence>
<proteinExistence type="predicted"/>
<dbReference type="EMBL" id="CM000134">
    <property type="protein sequence ID" value="EAZ08702.1"/>
    <property type="molecule type" value="Genomic_DNA"/>
</dbReference>
<dbReference type="InterPro" id="IPR059179">
    <property type="entry name" value="MLKL-like_MCAfunc"/>
</dbReference>
<dbReference type="GO" id="GO:0007166">
    <property type="term" value="P:cell surface receptor signaling pathway"/>
    <property type="evidence" value="ECO:0007669"/>
    <property type="project" value="InterPro"/>
</dbReference>
<dbReference type="HOGENOM" id="CLU_1368184_0_0_1"/>
<organism evidence="2 3">
    <name type="scientific">Oryza sativa subsp. indica</name>
    <name type="common">Rice</name>
    <dbReference type="NCBI Taxonomy" id="39946"/>
    <lineage>
        <taxon>Eukaryota</taxon>
        <taxon>Viridiplantae</taxon>
        <taxon>Streptophyta</taxon>
        <taxon>Embryophyta</taxon>
        <taxon>Tracheophyta</taxon>
        <taxon>Spermatophyta</taxon>
        <taxon>Magnoliopsida</taxon>
        <taxon>Liliopsida</taxon>
        <taxon>Poales</taxon>
        <taxon>Poaceae</taxon>
        <taxon>BOP clade</taxon>
        <taxon>Oryzoideae</taxon>
        <taxon>Oryzeae</taxon>
        <taxon>Oryzinae</taxon>
        <taxon>Oryza</taxon>
        <taxon>Oryza sativa</taxon>
    </lineage>
</organism>
<dbReference type="Gramene" id="BGIOSGA029946-TA">
    <property type="protein sequence ID" value="BGIOSGA029946-PA"/>
    <property type="gene ID" value="BGIOSGA029946"/>
</dbReference>
<evidence type="ECO:0000313" key="3">
    <source>
        <dbReference type="Proteomes" id="UP000007015"/>
    </source>
</evidence>
<protein>
    <recommendedName>
        <fullName evidence="1">MCAfunc domain-containing protein</fullName>
    </recommendedName>
</protein>
<dbReference type="AlphaFoldDB" id="A2Z041"/>
<dbReference type="PANTHER" id="PTHR46604">
    <property type="entry name" value="PROTEIN MID1-COMPLEMENTING ACTIVITY 1"/>
    <property type="match status" value="1"/>
</dbReference>
<evidence type="ECO:0000313" key="2">
    <source>
        <dbReference type="EMBL" id="EAZ08702.1"/>
    </source>
</evidence>
<dbReference type="InterPro" id="IPR045766">
    <property type="entry name" value="MCAfunc"/>
</dbReference>
<accession>A2Z041</accession>
<keyword evidence="3" id="KW-1185">Reference proteome</keyword>
<name>A2Z041_ORYSI</name>
<dbReference type="PANTHER" id="PTHR46604:SF13">
    <property type="entry name" value="VAN3-BINDING PROTEIN-LIKE AUXIN CANALISATION DOMAIN-CONTAINING PROTEIN"/>
    <property type="match status" value="1"/>
</dbReference>
<dbReference type="OMA" id="HEDVTNS"/>
<dbReference type="Gene3D" id="1.20.930.20">
    <property type="entry name" value="Adaptor protein Cbl, N-terminal domain"/>
    <property type="match status" value="1"/>
</dbReference>
<dbReference type="InterPro" id="IPR036537">
    <property type="entry name" value="Adaptor_Cbl_N_dom_sf"/>
</dbReference>
<dbReference type="STRING" id="39946.A2Z041"/>
<reference evidence="2 3" key="1">
    <citation type="journal article" date="2005" name="PLoS Biol.">
        <title>The genomes of Oryza sativa: a history of duplications.</title>
        <authorList>
            <person name="Yu J."/>
            <person name="Wang J."/>
            <person name="Lin W."/>
            <person name="Li S."/>
            <person name="Li H."/>
            <person name="Zhou J."/>
            <person name="Ni P."/>
            <person name="Dong W."/>
            <person name="Hu S."/>
            <person name="Zeng C."/>
            <person name="Zhang J."/>
            <person name="Zhang Y."/>
            <person name="Li R."/>
            <person name="Xu Z."/>
            <person name="Li S."/>
            <person name="Li X."/>
            <person name="Zheng H."/>
            <person name="Cong L."/>
            <person name="Lin L."/>
            <person name="Yin J."/>
            <person name="Geng J."/>
            <person name="Li G."/>
            <person name="Shi J."/>
            <person name="Liu J."/>
            <person name="Lv H."/>
            <person name="Li J."/>
            <person name="Wang J."/>
            <person name="Deng Y."/>
            <person name="Ran L."/>
            <person name="Shi X."/>
            <person name="Wang X."/>
            <person name="Wu Q."/>
            <person name="Li C."/>
            <person name="Ren X."/>
            <person name="Wang J."/>
            <person name="Wang X."/>
            <person name="Li D."/>
            <person name="Liu D."/>
            <person name="Zhang X."/>
            <person name="Ji Z."/>
            <person name="Zhao W."/>
            <person name="Sun Y."/>
            <person name="Zhang Z."/>
            <person name="Bao J."/>
            <person name="Han Y."/>
            <person name="Dong L."/>
            <person name="Ji J."/>
            <person name="Chen P."/>
            <person name="Wu S."/>
            <person name="Liu J."/>
            <person name="Xiao Y."/>
            <person name="Bu D."/>
            <person name="Tan J."/>
            <person name="Yang L."/>
            <person name="Ye C."/>
            <person name="Zhang J."/>
            <person name="Xu J."/>
            <person name="Zhou Y."/>
            <person name="Yu Y."/>
            <person name="Zhang B."/>
            <person name="Zhuang S."/>
            <person name="Wei H."/>
            <person name="Liu B."/>
            <person name="Lei M."/>
            <person name="Yu H."/>
            <person name="Li Y."/>
            <person name="Xu H."/>
            <person name="Wei S."/>
            <person name="He X."/>
            <person name="Fang L."/>
            <person name="Zhang Z."/>
            <person name="Zhang Y."/>
            <person name="Huang X."/>
            <person name="Su Z."/>
            <person name="Tong W."/>
            <person name="Li J."/>
            <person name="Tong Z."/>
            <person name="Li S."/>
            <person name="Ye J."/>
            <person name="Wang L."/>
            <person name="Fang L."/>
            <person name="Lei T."/>
            <person name="Chen C."/>
            <person name="Chen H."/>
            <person name="Xu Z."/>
            <person name="Li H."/>
            <person name="Huang H."/>
            <person name="Zhang F."/>
            <person name="Xu H."/>
            <person name="Li N."/>
            <person name="Zhao C."/>
            <person name="Li S."/>
            <person name="Dong L."/>
            <person name="Huang Y."/>
            <person name="Li L."/>
            <person name="Xi Y."/>
            <person name="Qi Q."/>
            <person name="Li W."/>
            <person name="Zhang B."/>
            <person name="Hu W."/>
            <person name="Zhang Y."/>
            <person name="Tian X."/>
            <person name="Jiao Y."/>
            <person name="Liang X."/>
            <person name="Jin J."/>
            <person name="Gao L."/>
            <person name="Zheng W."/>
            <person name="Hao B."/>
            <person name="Liu S."/>
            <person name="Wang W."/>
            <person name="Yuan L."/>
            <person name="Cao M."/>
            <person name="McDermott J."/>
            <person name="Samudrala R."/>
            <person name="Wang J."/>
            <person name="Wong G.K."/>
            <person name="Yang H."/>
        </authorList>
    </citation>
    <scope>NUCLEOTIDE SEQUENCE [LARGE SCALE GENOMIC DNA]</scope>
    <source>
        <strain evidence="3">cv. 93-11</strain>
    </source>
</reference>
<gene>
    <name evidence="2" type="ORF">OsI_30969</name>
</gene>